<dbReference type="GO" id="GO:0000155">
    <property type="term" value="F:phosphorelay sensor kinase activity"/>
    <property type="evidence" value="ECO:0007669"/>
    <property type="project" value="InterPro"/>
</dbReference>
<keyword evidence="14 17" id="KW-0472">Membrane</keyword>
<accession>A0A1W6KCU6</accession>
<proteinExistence type="predicted"/>
<dbReference type="SMART" id="SM00387">
    <property type="entry name" value="HATPase_c"/>
    <property type="match status" value="1"/>
</dbReference>
<dbReference type="GO" id="GO:0005886">
    <property type="term" value="C:plasma membrane"/>
    <property type="evidence" value="ECO:0007669"/>
    <property type="project" value="UniProtKB-SubCell"/>
</dbReference>
<dbReference type="FunFam" id="1.10.287.130:FF:000049">
    <property type="entry name" value="C4-dicarboxylate transport sensor protein DctB"/>
    <property type="match status" value="1"/>
</dbReference>
<evidence type="ECO:0000256" key="15">
    <source>
        <dbReference type="ARBA" id="ARBA00073143"/>
    </source>
</evidence>
<dbReference type="CDD" id="cd12914">
    <property type="entry name" value="PDC1_DGC_like"/>
    <property type="match status" value="1"/>
</dbReference>
<keyword evidence="10" id="KW-0418">Kinase</keyword>
<feature type="coiled-coil region" evidence="16">
    <location>
        <begin position="342"/>
        <end position="379"/>
    </location>
</feature>
<keyword evidence="13" id="KW-0902">Two-component regulatory system</keyword>
<keyword evidence="8 17" id="KW-0812">Transmembrane</keyword>
<keyword evidence="5" id="KW-0997">Cell inner membrane</keyword>
<evidence type="ECO:0000256" key="4">
    <source>
        <dbReference type="ARBA" id="ARBA00022475"/>
    </source>
</evidence>
<evidence type="ECO:0000256" key="7">
    <source>
        <dbReference type="ARBA" id="ARBA00022679"/>
    </source>
</evidence>
<gene>
    <name evidence="19" type="primary">dctB</name>
    <name evidence="19" type="ORF">MARSALSMR5_03188</name>
</gene>
<dbReference type="GeneID" id="77257113"/>
<dbReference type="InterPro" id="IPR036890">
    <property type="entry name" value="HATPase_C_sf"/>
</dbReference>
<dbReference type="PROSITE" id="PS50109">
    <property type="entry name" value="HIS_KIN"/>
    <property type="match status" value="1"/>
</dbReference>
<dbReference type="EC" id="2.7.13.3" evidence="3"/>
<dbReference type="SMART" id="SM00388">
    <property type="entry name" value="HisKA"/>
    <property type="match status" value="1"/>
</dbReference>
<dbReference type="InterPro" id="IPR005467">
    <property type="entry name" value="His_kinase_dom"/>
</dbReference>
<keyword evidence="4" id="KW-1003">Cell membrane</keyword>
<dbReference type="PANTHER" id="PTHR43065">
    <property type="entry name" value="SENSOR HISTIDINE KINASE"/>
    <property type="match status" value="1"/>
</dbReference>
<dbReference type="RefSeq" id="WP_085681505.1">
    <property type="nucleotide sequence ID" value="NZ_CP020931.1"/>
</dbReference>
<dbReference type="EMBL" id="CP020931">
    <property type="protein sequence ID" value="ARM85231.1"/>
    <property type="molecule type" value="Genomic_DNA"/>
</dbReference>
<dbReference type="InterPro" id="IPR017055">
    <property type="entry name" value="Sig_transdc_His_kinase_DctB"/>
</dbReference>
<evidence type="ECO:0000256" key="2">
    <source>
        <dbReference type="ARBA" id="ARBA00004429"/>
    </source>
</evidence>
<evidence type="ECO:0000256" key="1">
    <source>
        <dbReference type="ARBA" id="ARBA00000085"/>
    </source>
</evidence>
<dbReference type="Gene3D" id="3.30.450.20">
    <property type="entry name" value="PAS domain"/>
    <property type="match status" value="2"/>
</dbReference>
<dbReference type="Gene3D" id="3.30.565.10">
    <property type="entry name" value="Histidine kinase-like ATPase, C-terminal domain"/>
    <property type="match status" value="1"/>
</dbReference>
<dbReference type="Pfam" id="PF02743">
    <property type="entry name" value="dCache_1"/>
    <property type="match status" value="1"/>
</dbReference>
<sequence>MSYRIIAFLVFLVTLAFSWMLGGWYGYRQVEQESVEESFRYRQLVANELNRYVPIPELMAEHPLLAEALASPGDPGTLLRANDQMQRMATIVGSSDVYLMDASGTTIAANNYLRRDSFVGRNFDFRPYFQDAMASGDSAIYFALGVTSDVRGLYFSHPVRDDSGEILGVIAMKVLVHELESQWRRPASLRDSEMVVLDDAGISFLSSKSEWLYRNFTGDSGGAPSEQSRQRYPDRELSPIDFDSLGSPWGLSDRAGTMRIHNDGESREYLRVLTPLPRLDWTLQVMVSTRTVLWSRLGFAAVGVAIFVVGLLASLYLRERYRREAELAHRGEQLELSVASRTVELERSNQQLLDEIREREKTRDELRETQHELIQAAKLAVLGQMSAGLNHEINQPLTAIQTYARNSRRFLEKGATETVDANLSEIITLCDKMAELTRQFKVFARKSEGPPALVDLRQSVDGALKIMAAQESRSDISIQWNRPEQPVQCHGDLIRIEQVMVNLVANAIQAVESSERPEITIDVEEDDGHWYCLVRDNGSGLPGSTERIFEPFFTTKSVKQGLGLGLSISRQIVDALGGSLTGRNRSGGPGAEFVLTLRKREATE</sequence>
<keyword evidence="9" id="KW-0547">Nucleotide-binding</keyword>
<evidence type="ECO:0000313" key="19">
    <source>
        <dbReference type="EMBL" id="ARM85231.1"/>
    </source>
</evidence>
<evidence type="ECO:0000256" key="10">
    <source>
        <dbReference type="ARBA" id="ARBA00022777"/>
    </source>
</evidence>
<evidence type="ECO:0000256" key="9">
    <source>
        <dbReference type="ARBA" id="ARBA00022741"/>
    </source>
</evidence>
<name>A0A1W6KCU6_9GAMM</name>
<keyword evidence="11" id="KW-0067">ATP-binding</keyword>
<evidence type="ECO:0000256" key="17">
    <source>
        <dbReference type="SAM" id="Phobius"/>
    </source>
</evidence>
<feature type="domain" description="Histidine kinase" evidence="18">
    <location>
        <begin position="388"/>
        <end position="601"/>
    </location>
</feature>
<evidence type="ECO:0000256" key="5">
    <source>
        <dbReference type="ARBA" id="ARBA00022519"/>
    </source>
</evidence>
<keyword evidence="12 17" id="KW-1133">Transmembrane helix</keyword>
<evidence type="ECO:0000259" key="18">
    <source>
        <dbReference type="PROSITE" id="PS50109"/>
    </source>
</evidence>
<dbReference type="Proteomes" id="UP000193100">
    <property type="component" value="Chromosome"/>
</dbReference>
<evidence type="ECO:0000256" key="13">
    <source>
        <dbReference type="ARBA" id="ARBA00023012"/>
    </source>
</evidence>
<dbReference type="SUPFAM" id="SSF103190">
    <property type="entry name" value="Sensory domain-like"/>
    <property type="match status" value="1"/>
</dbReference>
<dbReference type="GO" id="GO:0005524">
    <property type="term" value="F:ATP binding"/>
    <property type="evidence" value="ECO:0007669"/>
    <property type="project" value="UniProtKB-KW"/>
</dbReference>
<feature type="transmembrane region" description="Helical" evidence="17">
    <location>
        <begin position="293"/>
        <end position="317"/>
    </location>
</feature>
<evidence type="ECO:0000256" key="12">
    <source>
        <dbReference type="ARBA" id="ARBA00022989"/>
    </source>
</evidence>
<dbReference type="InterPro" id="IPR033479">
    <property type="entry name" value="dCache_1"/>
</dbReference>
<comment type="catalytic activity">
    <reaction evidence="1">
        <text>ATP + protein L-histidine = ADP + protein N-phospho-L-histidine.</text>
        <dbReference type="EC" id="2.7.13.3"/>
    </reaction>
</comment>
<dbReference type="InterPro" id="IPR036097">
    <property type="entry name" value="HisK_dim/P_sf"/>
</dbReference>
<dbReference type="Pfam" id="PF00512">
    <property type="entry name" value="HisKA"/>
    <property type="match status" value="1"/>
</dbReference>
<dbReference type="CDD" id="cd00082">
    <property type="entry name" value="HisKA"/>
    <property type="match status" value="1"/>
</dbReference>
<dbReference type="InterPro" id="IPR004358">
    <property type="entry name" value="Sig_transdc_His_kin-like_C"/>
</dbReference>
<keyword evidence="16" id="KW-0175">Coiled coil</keyword>
<dbReference type="Gene3D" id="1.10.287.130">
    <property type="match status" value="1"/>
</dbReference>
<evidence type="ECO:0000256" key="16">
    <source>
        <dbReference type="SAM" id="Coils"/>
    </source>
</evidence>
<protein>
    <recommendedName>
        <fullName evidence="15">C4-dicarboxylate transport sensor protein DctB</fullName>
        <ecNumber evidence="3">2.7.13.3</ecNumber>
    </recommendedName>
</protein>
<dbReference type="PRINTS" id="PR00344">
    <property type="entry name" value="BCTRLSENSOR"/>
</dbReference>
<keyword evidence="6" id="KW-0597">Phosphoprotein</keyword>
<comment type="subcellular location">
    <subcellularLocation>
        <location evidence="2">Cell inner membrane</location>
        <topology evidence="2">Multi-pass membrane protein</topology>
    </subcellularLocation>
</comment>
<evidence type="ECO:0000256" key="14">
    <source>
        <dbReference type="ARBA" id="ARBA00023136"/>
    </source>
</evidence>
<evidence type="ECO:0000256" key="3">
    <source>
        <dbReference type="ARBA" id="ARBA00012438"/>
    </source>
</evidence>
<dbReference type="PIRSF" id="PIRSF036431">
    <property type="entry name" value="STHK_DctB"/>
    <property type="match status" value="1"/>
</dbReference>
<dbReference type="SUPFAM" id="SSF55874">
    <property type="entry name" value="ATPase domain of HSP90 chaperone/DNA topoisomerase II/histidine kinase"/>
    <property type="match status" value="1"/>
</dbReference>
<keyword evidence="7 19" id="KW-0808">Transferase</keyword>
<dbReference type="Pfam" id="PF02518">
    <property type="entry name" value="HATPase_c"/>
    <property type="match status" value="1"/>
</dbReference>
<dbReference type="InterPro" id="IPR003661">
    <property type="entry name" value="HisK_dim/P_dom"/>
</dbReference>
<evidence type="ECO:0000256" key="8">
    <source>
        <dbReference type="ARBA" id="ARBA00022692"/>
    </source>
</evidence>
<evidence type="ECO:0000313" key="20">
    <source>
        <dbReference type="Proteomes" id="UP000193100"/>
    </source>
</evidence>
<dbReference type="InterPro" id="IPR029151">
    <property type="entry name" value="Sensor-like_sf"/>
</dbReference>
<organism evidence="19 20">
    <name type="scientific">Marinobacter salarius</name>
    <dbReference type="NCBI Taxonomy" id="1420917"/>
    <lineage>
        <taxon>Bacteria</taxon>
        <taxon>Pseudomonadati</taxon>
        <taxon>Pseudomonadota</taxon>
        <taxon>Gammaproteobacteria</taxon>
        <taxon>Pseudomonadales</taxon>
        <taxon>Marinobacteraceae</taxon>
        <taxon>Marinobacter</taxon>
    </lineage>
</organism>
<dbReference type="PANTHER" id="PTHR43065:SF46">
    <property type="entry name" value="C4-DICARBOXYLATE TRANSPORT SENSOR PROTEIN DCTB"/>
    <property type="match status" value="1"/>
</dbReference>
<dbReference type="InterPro" id="IPR003594">
    <property type="entry name" value="HATPase_dom"/>
</dbReference>
<dbReference type="AlphaFoldDB" id="A0A1W6KCU6"/>
<reference evidence="19 20" key="1">
    <citation type="submission" date="2017-04" db="EMBL/GenBank/DDBJ databases">
        <title>Genome Sequence of Marinobacter salarius strain SMR5 Isolated from a culture of the Diatom Skeletonema marinoi.</title>
        <authorList>
            <person name="Topel M."/>
            <person name="Pinder M.I.M."/>
            <person name="Johansson O.N."/>
            <person name="Kourtchenko O."/>
            <person name="Godhe A."/>
            <person name="Clarke A.K."/>
        </authorList>
    </citation>
    <scope>NUCLEOTIDE SEQUENCE [LARGE SCALE GENOMIC DNA]</scope>
    <source>
        <strain evidence="19 20">SMR5</strain>
    </source>
</reference>
<dbReference type="SUPFAM" id="SSF47384">
    <property type="entry name" value="Homodimeric domain of signal transducing histidine kinase"/>
    <property type="match status" value="1"/>
</dbReference>
<dbReference type="STRING" id="1420917.AU15_08840"/>
<evidence type="ECO:0000256" key="6">
    <source>
        <dbReference type="ARBA" id="ARBA00022553"/>
    </source>
</evidence>
<evidence type="ECO:0000256" key="11">
    <source>
        <dbReference type="ARBA" id="ARBA00022840"/>
    </source>
</evidence>